<dbReference type="SUPFAM" id="SSF52540">
    <property type="entry name" value="P-loop containing nucleoside triphosphate hydrolases"/>
    <property type="match status" value="1"/>
</dbReference>
<evidence type="ECO:0000313" key="2">
    <source>
        <dbReference type="Proteomes" id="UP000034492"/>
    </source>
</evidence>
<comment type="caution">
    <text evidence="1">The sequence shown here is derived from an EMBL/GenBank/DDBJ whole genome shotgun (WGS) entry which is preliminary data.</text>
</comment>
<dbReference type="InterPro" id="IPR027417">
    <property type="entry name" value="P-loop_NTPase"/>
</dbReference>
<dbReference type="AlphaFoldDB" id="A0A0G0F5H0"/>
<keyword evidence="1" id="KW-0418">Kinase</keyword>
<keyword evidence="1" id="KW-0808">Transferase</keyword>
<name>A0A0G0F5H0_9BACT</name>
<accession>A0A0G0F5H0</accession>
<dbReference type="Gene3D" id="3.40.50.300">
    <property type="entry name" value="P-loop containing nucleotide triphosphate hydrolases"/>
    <property type="match status" value="1"/>
</dbReference>
<dbReference type="GO" id="GO:0016301">
    <property type="term" value="F:kinase activity"/>
    <property type="evidence" value="ECO:0007669"/>
    <property type="project" value="UniProtKB-KW"/>
</dbReference>
<dbReference type="Proteomes" id="UP000034492">
    <property type="component" value="Unassembled WGS sequence"/>
</dbReference>
<reference evidence="1 2" key="1">
    <citation type="journal article" date="2015" name="Nature">
        <title>rRNA introns, odd ribosomes, and small enigmatic genomes across a large radiation of phyla.</title>
        <authorList>
            <person name="Brown C.T."/>
            <person name="Hug L.A."/>
            <person name="Thomas B.C."/>
            <person name="Sharon I."/>
            <person name="Castelle C.J."/>
            <person name="Singh A."/>
            <person name="Wilkins M.J."/>
            <person name="Williams K.H."/>
            <person name="Banfield J.F."/>
        </authorList>
    </citation>
    <scope>NUCLEOTIDE SEQUENCE [LARGE SCALE GENOMIC DNA]</scope>
</reference>
<organism evidence="1 2">
    <name type="scientific">Candidatus Daviesbacteria bacterium GW2011_GWB1_36_5</name>
    <dbReference type="NCBI Taxonomy" id="1618426"/>
    <lineage>
        <taxon>Bacteria</taxon>
        <taxon>Candidatus Daviesiibacteriota</taxon>
    </lineage>
</organism>
<evidence type="ECO:0000313" key="1">
    <source>
        <dbReference type="EMBL" id="KKQ08730.1"/>
    </source>
</evidence>
<gene>
    <name evidence="1" type="ORF">US19_C0020G0019</name>
</gene>
<protein>
    <submittedName>
        <fullName evidence="1">D-glycerate 3-kinase, plant type</fullName>
    </submittedName>
</protein>
<dbReference type="EMBL" id="LBSA01000020">
    <property type="protein sequence ID" value="KKQ08730.1"/>
    <property type="molecule type" value="Genomic_DNA"/>
</dbReference>
<proteinExistence type="predicted"/>
<sequence length="306" mass="35424">MNFHLDNDLTLFDEPLKKRPEISKESLKIELQKYYLPFIEKLINLSKNKTSEEGIIVGVSAIQGAGKTTQGEILETLLDHFGYESFHLSIDNHYLTHDELNKLRESDPRYIRRGVTHDIPLAIQNLKDLQTMKDGTEVKIPIYDKGAFNGDGDRTGWNTVTKKPHFIFYDGWMLGARKVEDESIFNSGLPALDTPEHIQLAKDINSKLDEYYPLWDLIDFMNVLYVPNYEMSLKWRDQAEEALRAKGEGMTHDQIVEFVHYFWRSVHPAIHIKNLAQNNADQVVIINDNHSIKEVLTPDQVKQKYP</sequence>